<reference evidence="6 7" key="1">
    <citation type="submission" date="2024-09" db="EMBL/GenBank/DDBJ databases">
        <authorList>
            <person name="Sun Q."/>
            <person name="Mori K."/>
        </authorList>
    </citation>
    <scope>NUCLEOTIDE SEQUENCE [LARGE SCALE GENOMIC DNA]</scope>
    <source>
        <strain evidence="6 7">JCM 14321</strain>
    </source>
</reference>
<evidence type="ECO:0000256" key="3">
    <source>
        <dbReference type="ARBA" id="ARBA00023125"/>
    </source>
</evidence>
<evidence type="ECO:0000256" key="1">
    <source>
        <dbReference type="ARBA" id="ARBA00009437"/>
    </source>
</evidence>
<dbReference type="SUPFAM" id="SSF46785">
    <property type="entry name" value="Winged helix' DNA-binding domain"/>
    <property type="match status" value="1"/>
</dbReference>
<dbReference type="Proteomes" id="UP001589667">
    <property type="component" value="Unassembled WGS sequence"/>
</dbReference>
<dbReference type="PROSITE" id="PS50931">
    <property type="entry name" value="HTH_LYSR"/>
    <property type="match status" value="1"/>
</dbReference>
<keyword evidence="4" id="KW-0804">Transcription</keyword>
<dbReference type="SUPFAM" id="SSF53850">
    <property type="entry name" value="Periplasmic binding protein-like II"/>
    <property type="match status" value="1"/>
</dbReference>
<dbReference type="RefSeq" id="WP_157425221.1">
    <property type="nucleotide sequence ID" value="NZ_BAAANI010000004.1"/>
</dbReference>
<dbReference type="PANTHER" id="PTHR30419">
    <property type="entry name" value="HTH-TYPE TRANSCRIPTIONAL REGULATOR YBHD"/>
    <property type="match status" value="1"/>
</dbReference>
<dbReference type="Pfam" id="PF00126">
    <property type="entry name" value="HTH_1"/>
    <property type="match status" value="1"/>
</dbReference>
<dbReference type="InterPro" id="IPR036388">
    <property type="entry name" value="WH-like_DNA-bd_sf"/>
</dbReference>
<keyword evidence="7" id="KW-1185">Reference proteome</keyword>
<name>A0ABV5SSX3_9MICO</name>
<accession>A0ABV5SSX3</accession>
<evidence type="ECO:0000313" key="7">
    <source>
        <dbReference type="Proteomes" id="UP001589667"/>
    </source>
</evidence>
<dbReference type="InterPro" id="IPR036390">
    <property type="entry name" value="WH_DNA-bd_sf"/>
</dbReference>
<dbReference type="InterPro" id="IPR050950">
    <property type="entry name" value="HTH-type_LysR_regulators"/>
</dbReference>
<comment type="similarity">
    <text evidence="1">Belongs to the LysR transcriptional regulatory family.</text>
</comment>
<dbReference type="PRINTS" id="PR00039">
    <property type="entry name" value="HTHLYSR"/>
</dbReference>
<organism evidence="6 7">
    <name type="scientific">Agromyces lapidis</name>
    <dbReference type="NCBI Taxonomy" id="279574"/>
    <lineage>
        <taxon>Bacteria</taxon>
        <taxon>Bacillati</taxon>
        <taxon>Actinomycetota</taxon>
        <taxon>Actinomycetes</taxon>
        <taxon>Micrococcales</taxon>
        <taxon>Microbacteriaceae</taxon>
        <taxon>Agromyces</taxon>
    </lineage>
</organism>
<dbReference type="Gene3D" id="3.40.190.290">
    <property type="match status" value="1"/>
</dbReference>
<gene>
    <name evidence="6" type="ORF">ACFFQV_14240</name>
</gene>
<keyword evidence="2" id="KW-0805">Transcription regulation</keyword>
<protein>
    <submittedName>
        <fullName evidence="6">LysR substrate-binding domain-containing protein</fullName>
    </submittedName>
</protein>
<feature type="domain" description="HTH lysR-type" evidence="5">
    <location>
        <begin position="11"/>
        <end position="68"/>
    </location>
</feature>
<dbReference type="EMBL" id="JBHMBL010000003">
    <property type="protein sequence ID" value="MFB9643454.1"/>
    <property type="molecule type" value="Genomic_DNA"/>
</dbReference>
<keyword evidence="3" id="KW-0238">DNA-binding</keyword>
<evidence type="ECO:0000259" key="5">
    <source>
        <dbReference type="PROSITE" id="PS50931"/>
    </source>
</evidence>
<evidence type="ECO:0000256" key="2">
    <source>
        <dbReference type="ARBA" id="ARBA00023015"/>
    </source>
</evidence>
<dbReference type="Gene3D" id="1.10.10.10">
    <property type="entry name" value="Winged helix-like DNA-binding domain superfamily/Winged helix DNA-binding domain"/>
    <property type="match status" value="1"/>
</dbReference>
<dbReference type="InterPro" id="IPR000847">
    <property type="entry name" value="LysR_HTH_N"/>
</dbReference>
<dbReference type="InterPro" id="IPR005119">
    <property type="entry name" value="LysR_subst-bd"/>
</dbReference>
<evidence type="ECO:0000256" key="4">
    <source>
        <dbReference type="ARBA" id="ARBA00023163"/>
    </source>
</evidence>
<dbReference type="Pfam" id="PF03466">
    <property type="entry name" value="LysR_substrate"/>
    <property type="match status" value="1"/>
</dbReference>
<dbReference type="PANTHER" id="PTHR30419:SF8">
    <property type="entry name" value="NITROGEN ASSIMILATION TRANSCRIPTIONAL ACTIVATOR-RELATED"/>
    <property type="match status" value="1"/>
</dbReference>
<evidence type="ECO:0000313" key="6">
    <source>
        <dbReference type="EMBL" id="MFB9643454.1"/>
    </source>
</evidence>
<proteinExistence type="inferred from homology"/>
<sequence>MSTDRLLDGRLKIRHLVLVAAIADEGTLVRAAEALHITQPVVTRGLREVEDLLGVPLFERLPRGVTPTEYGRPFIERARSVLAELRIAGEEVRLLQSGQLGTVTVGTHLAGSNLLLPRAIAGLKAEHPRLTVVVREGTPDTLQQLLLAGDLDLTVGRLSSSVPVRLEQERLHLEPIRLVARAGHPVHDGPTTALAQLVSYPWIFPVAQTALRAELEAVFFHEGLPLPADRVECTSMLTLRNLLVSTDVIAALPMFIAVDDRELRILPTPLSSIRRAVGVTRLTDRAPSAAASALLEHLRVEGARLAEFEREHAEHEAQQFGRYA</sequence>
<comment type="caution">
    <text evidence="6">The sequence shown here is derived from an EMBL/GenBank/DDBJ whole genome shotgun (WGS) entry which is preliminary data.</text>
</comment>